<keyword evidence="2" id="KW-1185">Reference proteome</keyword>
<organism evidence="1 2">
    <name type="scientific">Pseudanabaena mucicola FACHB-723</name>
    <dbReference type="NCBI Taxonomy" id="2692860"/>
    <lineage>
        <taxon>Bacteria</taxon>
        <taxon>Bacillati</taxon>
        <taxon>Cyanobacteriota</taxon>
        <taxon>Cyanophyceae</taxon>
        <taxon>Pseudanabaenales</taxon>
        <taxon>Pseudanabaenaceae</taxon>
        <taxon>Pseudanabaena</taxon>
    </lineage>
</organism>
<proteinExistence type="predicted"/>
<name>A0ABR7ZYZ6_9CYAN</name>
<protein>
    <recommendedName>
        <fullName evidence="3">DUF4469 domain-containing protein</fullName>
    </recommendedName>
</protein>
<dbReference type="EMBL" id="JACJQB010000021">
    <property type="protein sequence ID" value="MBD2188735.1"/>
    <property type="molecule type" value="Genomic_DNA"/>
</dbReference>
<reference evidence="1 2" key="1">
    <citation type="journal article" date="2020" name="ISME J.">
        <title>Comparative genomics reveals insights into cyanobacterial evolution and habitat adaptation.</title>
        <authorList>
            <person name="Chen M.Y."/>
            <person name="Teng W.K."/>
            <person name="Zhao L."/>
            <person name="Hu C.X."/>
            <person name="Zhou Y.K."/>
            <person name="Han B.P."/>
            <person name="Song L.R."/>
            <person name="Shu W.S."/>
        </authorList>
    </citation>
    <scope>NUCLEOTIDE SEQUENCE [LARGE SCALE GENOMIC DNA]</scope>
    <source>
        <strain evidence="1 2">FACHB-723</strain>
    </source>
</reference>
<sequence length="199" mass="22512">MSITRLALPVELSAIHKYYRFHFAYGKMKTAPHHFSFVRITFENYLESMLELASILLNLNVSTTSNLDIPYSEKVLPPIRIAHEVKTSNSVGGTIHIEPNDRPIAGKKSRVWIALTKRGGEIIPYEKCNCRLEVRSLTNKAIKFIVPKSTSIIDLYLGLPSLEVTFPEVGRYELRLNGSAKRAADFPDFELTFTTNVGR</sequence>
<comment type="caution">
    <text evidence="1">The sequence shown here is derived from an EMBL/GenBank/DDBJ whole genome shotgun (WGS) entry which is preliminary data.</text>
</comment>
<dbReference type="Proteomes" id="UP000642094">
    <property type="component" value="Unassembled WGS sequence"/>
</dbReference>
<evidence type="ECO:0000313" key="2">
    <source>
        <dbReference type="Proteomes" id="UP000642094"/>
    </source>
</evidence>
<gene>
    <name evidence="1" type="ORF">H6F41_11350</name>
</gene>
<accession>A0ABR7ZYZ6</accession>
<evidence type="ECO:0000313" key="1">
    <source>
        <dbReference type="EMBL" id="MBD2188735.1"/>
    </source>
</evidence>
<evidence type="ECO:0008006" key="3">
    <source>
        <dbReference type="Google" id="ProtNLM"/>
    </source>
</evidence>